<dbReference type="PROSITE" id="PS00101">
    <property type="entry name" value="HEXAPEP_TRANSFERASES"/>
    <property type="match status" value="1"/>
</dbReference>
<dbReference type="Pfam" id="PF12464">
    <property type="entry name" value="Mac"/>
    <property type="match status" value="1"/>
</dbReference>
<dbReference type="InterPro" id="IPR024688">
    <property type="entry name" value="Mac_dom"/>
</dbReference>
<keyword evidence="2" id="KW-0808">Transferase</keyword>
<dbReference type="EMBL" id="NOIF01000246">
    <property type="protein sequence ID" value="OZS41720.1"/>
    <property type="molecule type" value="Genomic_DNA"/>
</dbReference>
<proteinExistence type="inferred from homology"/>
<gene>
    <name evidence="6" type="ORF">ASV53_22240</name>
</gene>
<dbReference type="InterPro" id="IPR011004">
    <property type="entry name" value="Trimer_LpxA-like_sf"/>
</dbReference>
<evidence type="ECO:0000259" key="5">
    <source>
        <dbReference type="SMART" id="SM01266"/>
    </source>
</evidence>
<protein>
    <submittedName>
        <fullName evidence="6">Galactoside O-acetyltransferase</fullName>
    </submittedName>
</protein>
<organism evidence="6 7">
    <name type="scientific">Photobacterium sanguinicancri</name>
    <dbReference type="NCBI Taxonomy" id="875932"/>
    <lineage>
        <taxon>Bacteria</taxon>
        <taxon>Pseudomonadati</taxon>
        <taxon>Pseudomonadota</taxon>
        <taxon>Gammaproteobacteria</taxon>
        <taxon>Vibrionales</taxon>
        <taxon>Vibrionaceae</taxon>
        <taxon>Photobacterium</taxon>
    </lineage>
</organism>
<evidence type="ECO:0000256" key="3">
    <source>
        <dbReference type="ARBA" id="ARBA00022737"/>
    </source>
</evidence>
<comment type="caution">
    <text evidence="6">The sequence shown here is derived from an EMBL/GenBank/DDBJ whole genome shotgun (WGS) entry which is preliminary data.</text>
</comment>
<dbReference type="RefSeq" id="WP_094958730.1">
    <property type="nucleotide sequence ID" value="NZ_NOIF01000246.1"/>
</dbReference>
<evidence type="ECO:0000256" key="2">
    <source>
        <dbReference type="ARBA" id="ARBA00022679"/>
    </source>
</evidence>
<evidence type="ECO:0000313" key="6">
    <source>
        <dbReference type="EMBL" id="OZS41720.1"/>
    </source>
</evidence>
<name>A0ABX4FTS2_9GAMM</name>
<evidence type="ECO:0000313" key="7">
    <source>
        <dbReference type="Proteomes" id="UP000215999"/>
    </source>
</evidence>
<evidence type="ECO:0000256" key="4">
    <source>
        <dbReference type="ARBA" id="ARBA00023315"/>
    </source>
</evidence>
<dbReference type="PANTHER" id="PTHR23416:SF23">
    <property type="entry name" value="ACETYLTRANSFERASE C18B11.09C-RELATED"/>
    <property type="match status" value="1"/>
</dbReference>
<dbReference type="SMART" id="SM01266">
    <property type="entry name" value="Mac"/>
    <property type="match status" value="1"/>
</dbReference>
<dbReference type="SUPFAM" id="SSF51161">
    <property type="entry name" value="Trimeric LpxA-like enzymes"/>
    <property type="match status" value="1"/>
</dbReference>
<comment type="similarity">
    <text evidence="1">Belongs to the transferase hexapeptide repeat family.</text>
</comment>
<dbReference type="InterPro" id="IPR018357">
    <property type="entry name" value="Hexapep_transf_CS"/>
</dbReference>
<dbReference type="Gene3D" id="2.160.10.10">
    <property type="entry name" value="Hexapeptide repeat proteins"/>
    <property type="match status" value="1"/>
</dbReference>
<evidence type="ECO:0000256" key="1">
    <source>
        <dbReference type="ARBA" id="ARBA00007274"/>
    </source>
</evidence>
<dbReference type="Proteomes" id="UP000215999">
    <property type="component" value="Unassembled WGS sequence"/>
</dbReference>
<dbReference type="InterPro" id="IPR051159">
    <property type="entry name" value="Hexapeptide_acetyltransf"/>
</dbReference>
<keyword evidence="7" id="KW-1185">Reference proteome</keyword>
<keyword evidence="4" id="KW-0012">Acyltransferase</keyword>
<sequence>MRTEKEKMLVGDIYHAFDTELVIERDRAKAICFKLNQTCSTDRDTRQSLILQLFAHTEHVETDAWVESPFHCDYGYNITVGKGFYANHGCTILDGAPVTFGDNCLLAPSVVIATAGHPLDSVERAKGDEYAKAITVGNDVWLGANVTVCPGVTIGDNVVVGAGSVVTKDLPANTVCVGAPAKPIRVID</sequence>
<dbReference type="Pfam" id="PF00132">
    <property type="entry name" value="Hexapep"/>
    <property type="match status" value="1"/>
</dbReference>
<accession>A0ABX4FTS2</accession>
<dbReference type="PANTHER" id="PTHR23416">
    <property type="entry name" value="SIALIC ACID SYNTHASE-RELATED"/>
    <property type="match status" value="1"/>
</dbReference>
<reference evidence="6 7" key="1">
    <citation type="journal article" date="2016" name="Antonie Van Leeuwenhoek">
        <title>Photobacterium sanguinicancri sp. nov. isolated from marine animals.</title>
        <authorList>
            <person name="Gomez-Gil B."/>
            <person name="Roque A."/>
            <person name="Rotllant G."/>
            <person name="Romalde J.L."/>
            <person name="Doce A."/>
            <person name="Eggermont M."/>
            <person name="Defoirdt T."/>
        </authorList>
    </citation>
    <scope>NUCLEOTIDE SEQUENCE [LARGE SCALE GENOMIC DNA]</scope>
    <source>
        <strain evidence="6 7">CAIM 1827</strain>
    </source>
</reference>
<dbReference type="CDD" id="cd03357">
    <property type="entry name" value="LbH_MAT_GAT"/>
    <property type="match status" value="1"/>
</dbReference>
<dbReference type="InterPro" id="IPR001451">
    <property type="entry name" value="Hexapep"/>
</dbReference>
<feature type="domain" description="Maltose/galactoside acetyltransferase" evidence="5">
    <location>
        <begin position="5"/>
        <end position="59"/>
    </location>
</feature>
<keyword evidence="3" id="KW-0677">Repeat</keyword>